<reference evidence="1" key="1">
    <citation type="journal article" date="2019" name="bioRxiv">
        <title>The Genome of the Zebra Mussel, Dreissena polymorpha: A Resource for Invasive Species Research.</title>
        <authorList>
            <person name="McCartney M.A."/>
            <person name="Auch B."/>
            <person name="Kono T."/>
            <person name="Mallez S."/>
            <person name="Zhang Y."/>
            <person name="Obille A."/>
            <person name="Becker A."/>
            <person name="Abrahante J.E."/>
            <person name="Garbe J."/>
            <person name="Badalamenti J.P."/>
            <person name="Herman A."/>
            <person name="Mangelson H."/>
            <person name="Liachko I."/>
            <person name="Sullivan S."/>
            <person name="Sone E.D."/>
            <person name="Koren S."/>
            <person name="Silverstein K.A.T."/>
            <person name="Beckman K.B."/>
            <person name="Gohl D.M."/>
        </authorList>
    </citation>
    <scope>NUCLEOTIDE SEQUENCE</scope>
    <source>
        <strain evidence="1">Duluth1</strain>
        <tissue evidence="1">Whole animal</tissue>
    </source>
</reference>
<name>A0A9D4MV47_DREPO</name>
<dbReference type="Proteomes" id="UP000828390">
    <property type="component" value="Unassembled WGS sequence"/>
</dbReference>
<dbReference type="AlphaFoldDB" id="A0A9D4MV47"/>
<evidence type="ECO:0000313" key="1">
    <source>
        <dbReference type="EMBL" id="KAH3882339.1"/>
    </source>
</evidence>
<gene>
    <name evidence="1" type="ORF">DPMN_006274</name>
</gene>
<sequence length="153" mass="18245">MFRTLPPILSDMNRRLPFQNWFTVAQSEQFDAWWAEQTKDITRFSFRYTLDCDREFMGSMPRQGGVFKSITKTADINYFLKGVREDVLKELGRWRGYNEGRGMMFKKKWGWGVEGRGVLFGWNPLWYSVRIGTTADCRQAYKTFHSRREAQRN</sequence>
<protein>
    <submittedName>
        <fullName evidence="1">Uncharacterized protein</fullName>
    </submittedName>
</protein>
<comment type="caution">
    <text evidence="1">The sequence shown here is derived from an EMBL/GenBank/DDBJ whole genome shotgun (WGS) entry which is preliminary data.</text>
</comment>
<reference evidence="1" key="2">
    <citation type="submission" date="2020-11" db="EMBL/GenBank/DDBJ databases">
        <authorList>
            <person name="McCartney M.A."/>
            <person name="Auch B."/>
            <person name="Kono T."/>
            <person name="Mallez S."/>
            <person name="Becker A."/>
            <person name="Gohl D.M."/>
            <person name="Silverstein K.A.T."/>
            <person name="Koren S."/>
            <person name="Bechman K.B."/>
            <person name="Herman A."/>
            <person name="Abrahante J.E."/>
            <person name="Garbe J."/>
        </authorList>
    </citation>
    <scope>NUCLEOTIDE SEQUENCE</scope>
    <source>
        <strain evidence="1">Duluth1</strain>
        <tissue evidence="1">Whole animal</tissue>
    </source>
</reference>
<accession>A0A9D4MV47</accession>
<organism evidence="1 2">
    <name type="scientific">Dreissena polymorpha</name>
    <name type="common">Zebra mussel</name>
    <name type="synonym">Mytilus polymorpha</name>
    <dbReference type="NCBI Taxonomy" id="45954"/>
    <lineage>
        <taxon>Eukaryota</taxon>
        <taxon>Metazoa</taxon>
        <taxon>Spiralia</taxon>
        <taxon>Lophotrochozoa</taxon>
        <taxon>Mollusca</taxon>
        <taxon>Bivalvia</taxon>
        <taxon>Autobranchia</taxon>
        <taxon>Heteroconchia</taxon>
        <taxon>Euheterodonta</taxon>
        <taxon>Imparidentia</taxon>
        <taxon>Neoheterodontei</taxon>
        <taxon>Myida</taxon>
        <taxon>Dreissenoidea</taxon>
        <taxon>Dreissenidae</taxon>
        <taxon>Dreissena</taxon>
    </lineage>
</organism>
<evidence type="ECO:0000313" key="2">
    <source>
        <dbReference type="Proteomes" id="UP000828390"/>
    </source>
</evidence>
<dbReference type="EMBL" id="JAIWYP010000001">
    <property type="protein sequence ID" value="KAH3882339.1"/>
    <property type="molecule type" value="Genomic_DNA"/>
</dbReference>
<keyword evidence="2" id="KW-1185">Reference proteome</keyword>
<proteinExistence type="predicted"/>